<reference evidence="1" key="2">
    <citation type="submission" date="2023-05" db="EMBL/GenBank/DDBJ databases">
        <authorList>
            <consortium name="Lawrence Berkeley National Laboratory"/>
            <person name="Steindorff A."/>
            <person name="Hensen N."/>
            <person name="Bonometti L."/>
            <person name="Westerberg I."/>
            <person name="Brannstrom I.O."/>
            <person name="Guillou S."/>
            <person name="Cros-Aarteil S."/>
            <person name="Calhoun S."/>
            <person name="Haridas S."/>
            <person name="Kuo A."/>
            <person name="Mondo S."/>
            <person name="Pangilinan J."/>
            <person name="Riley R."/>
            <person name="Labutti K."/>
            <person name="Andreopoulos B."/>
            <person name="Lipzen A."/>
            <person name="Chen C."/>
            <person name="Yanf M."/>
            <person name="Daum C."/>
            <person name="Ng V."/>
            <person name="Clum A."/>
            <person name="Ohm R."/>
            <person name="Martin F."/>
            <person name="Silar P."/>
            <person name="Natvig D."/>
            <person name="Lalanne C."/>
            <person name="Gautier V."/>
            <person name="Ament-Velasquez S.L."/>
            <person name="Kruys A."/>
            <person name="Hutchinson M.I."/>
            <person name="Powell A.J."/>
            <person name="Barry K."/>
            <person name="Miller A.N."/>
            <person name="Grigoriev I.V."/>
            <person name="Debuchy R."/>
            <person name="Gladieux P."/>
            <person name="Thoren M.H."/>
            <person name="Johannesson H."/>
        </authorList>
    </citation>
    <scope>NUCLEOTIDE SEQUENCE</scope>
    <source>
        <strain evidence="1">CBS 123565</strain>
    </source>
</reference>
<accession>A0AAN6ZBQ4</accession>
<evidence type="ECO:0000313" key="1">
    <source>
        <dbReference type="EMBL" id="KAK4131948.1"/>
    </source>
</evidence>
<sequence length="179" mass="21055">MPGKHITEDHRVILGKLLQLPQLKNREIAWVLDYDLRTIQRKRKEFVDTGEVKKKRDVSMNAEKLKSHHLEKLLAWHRDHPDALLQDMVFFLEKHFDLKLSNATLSRRLKQVYGTHMKTGRSARLRARKRREEDGCTYAMEIEASVLENNNNNNNNNSPAPPADMYHDQRQLAPIRELL</sequence>
<evidence type="ECO:0000313" key="2">
    <source>
        <dbReference type="Proteomes" id="UP001304895"/>
    </source>
</evidence>
<keyword evidence="2" id="KW-1185">Reference proteome</keyword>
<evidence type="ECO:0008006" key="3">
    <source>
        <dbReference type="Google" id="ProtNLM"/>
    </source>
</evidence>
<comment type="caution">
    <text evidence="1">The sequence shown here is derived from an EMBL/GenBank/DDBJ whole genome shotgun (WGS) entry which is preliminary data.</text>
</comment>
<proteinExistence type="predicted"/>
<dbReference type="Proteomes" id="UP001304895">
    <property type="component" value="Unassembled WGS sequence"/>
</dbReference>
<name>A0AAN6ZBQ4_9PEZI</name>
<dbReference type="InterPro" id="IPR009057">
    <property type="entry name" value="Homeodomain-like_sf"/>
</dbReference>
<dbReference type="AlphaFoldDB" id="A0AAN6ZBQ4"/>
<dbReference type="SUPFAM" id="SSF46689">
    <property type="entry name" value="Homeodomain-like"/>
    <property type="match status" value="1"/>
</dbReference>
<feature type="non-terminal residue" evidence="1">
    <location>
        <position position="179"/>
    </location>
</feature>
<organism evidence="1 2">
    <name type="scientific">Trichocladium antarcticum</name>
    <dbReference type="NCBI Taxonomy" id="1450529"/>
    <lineage>
        <taxon>Eukaryota</taxon>
        <taxon>Fungi</taxon>
        <taxon>Dikarya</taxon>
        <taxon>Ascomycota</taxon>
        <taxon>Pezizomycotina</taxon>
        <taxon>Sordariomycetes</taxon>
        <taxon>Sordariomycetidae</taxon>
        <taxon>Sordariales</taxon>
        <taxon>Chaetomiaceae</taxon>
        <taxon>Trichocladium</taxon>
    </lineage>
</organism>
<reference evidence="1" key="1">
    <citation type="journal article" date="2023" name="Mol. Phylogenet. Evol.">
        <title>Genome-scale phylogeny and comparative genomics of the fungal order Sordariales.</title>
        <authorList>
            <person name="Hensen N."/>
            <person name="Bonometti L."/>
            <person name="Westerberg I."/>
            <person name="Brannstrom I.O."/>
            <person name="Guillou S."/>
            <person name="Cros-Aarteil S."/>
            <person name="Calhoun S."/>
            <person name="Haridas S."/>
            <person name="Kuo A."/>
            <person name="Mondo S."/>
            <person name="Pangilinan J."/>
            <person name="Riley R."/>
            <person name="LaButti K."/>
            <person name="Andreopoulos B."/>
            <person name="Lipzen A."/>
            <person name="Chen C."/>
            <person name="Yan M."/>
            <person name="Daum C."/>
            <person name="Ng V."/>
            <person name="Clum A."/>
            <person name="Steindorff A."/>
            <person name="Ohm R.A."/>
            <person name="Martin F."/>
            <person name="Silar P."/>
            <person name="Natvig D.O."/>
            <person name="Lalanne C."/>
            <person name="Gautier V."/>
            <person name="Ament-Velasquez S.L."/>
            <person name="Kruys A."/>
            <person name="Hutchinson M.I."/>
            <person name="Powell A.J."/>
            <person name="Barry K."/>
            <person name="Miller A.N."/>
            <person name="Grigoriev I.V."/>
            <person name="Debuchy R."/>
            <person name="Gladieux P."/>
            <person name="Hiltunen Thoren M."/>
            <person name="Johannesson H."/>
        </authorList>
    </citation>
    <scope>NUCLEOTIDE SEQUENCE</scope>
    <source>
        <strain evidence="1">CBS 123565</strain>
    </source>
</reference>
<gene>
    <name evidence="1" type="ORF">BT67DRAFT_368098</name>
</gene>
<protein>
    <recommendedName>
        <fullName evidence="3">Transposase</fullName>
    </recommendedName>
</protein>
<dbReference type="EMBL" id="MU853421">
    <property type="protein sequence ID" value="KAK4131948.1"/>
    <property type="molecule type" value="Genomic_DNA"/>
</dbReference>